<dbReference type="Gene3D" id="1.20.1330.10">
    <property type="entry name" value="f41 fragment of flagellin, N-terminal domain"/>
    <property type="match status" value="2"/>
</dbReference>
<name>A0A285VTK1_9GAMM</name>
<evidence type="ECO:0000256" key="1">
    <source>
        <dbReference type="ARBA" id="ARBA00005709"/>
    </source>
</evidence>
<keyword evidence="2 4" id="KW-0964">Secreted</keyword>
<dbReference type="Pfam" id="PF00669">
    <property type="entry name" value="Flagellin_N"/>
    <property type="match status" value="1"/>
</dbReference>
<dbReference type="AlphaFoldDB" id="A0A285VTK1"/>
<dbReference type="OrthoDB" id="9796789at2"/>
<evidence type="ECO:0000259" key="5">
    <source>
        <dbReference type="Pfam" id="PF00669"/>
    </source>
</evidence>
<dbReference type="Proteomes" id="UP000219023">
    <property type="component" value="Unassembled WGS sequence"/>
</dbReference>
<keyword evidence="7" id="KW-0966">Cell projection</keyword>
<dbReference type="GO" id="GO:0005576">
    <property type="term" value="C:extracellular region"/>
    <property type="evidence" value="ECO:0007669"/>
    <property type="project" value="UniProtKB-SubCell"/>
</dbReference>
<dbReference type="GO" id="GO:0005198">
    <property type="term" value="F:structural molecule activity"/>
    <property type="evidence" value="ECO:0007669"/>
    <property type="project" value="UniProtKB-UniRule"/>
</dbReference>
<protein>
    <recommendedName>
        <fullName evidence="4">Flagellin</fullName>
    </recommendedName>
</protein>
<dbReference type="InterPro" id="IPR001029">
    <property type="entry name" value="Flagellin_N"/>
</dbReference>
<evidence type="ECO:0000256" key="3">
    <source>
        <dbReference type="ARBA" id="ARBA00023143"/>
    </source>
</evidence>
<dbReference type="InterPro" id="IPR001492">
    <property type="entry name" value="Flagellin"/>
</dbReference>
<proteinExistence type="inferred from homology"/>
<feature type="domain" description="Flagellin N-terminal" evidence="5">
    <location>
        <begin position="4"/>
        <end position="134"/>
    </location>
</feature>
<dbReference type="InterPro" id="IPR046358">
    <property type="entry name" value="Flagellin_C"/>
</dbReference>
<dbReference type="PANTHER" id="PTHR42792">
    <property type="entry name" value="FLAGELLIN"/>
    <property type="match status" value="1"/>
</dbReference>
<accession>A0A285VTK1</accession>
<evidence type="ECO:0000256" key="2">
    <source>
        <dbReference type="ARBA" id="ARBA00022525"/>
    </source>
</evidence>
<dbReference type="GO" id="GO:0009288">
    <property type="term" value="C:bacterial-type flagellum"/>
    <property type="evidence" value="ECO:0007669"/>
    <property type="project" value="UniProtKB-SubCell"/>
</dbReference>
<comment type="function">
    <text evidence="4">Flagellin is the subunit protein which polymerizes to form the filaments of bacterial flagella.</text>
</comment>
<dbReference type="InterPro" id="IPR042187">
    <property type="entry name" value="Flagellin_C_sub2"/>
</dbReference>
<reference evidence="7 8" key="1">
    <citation type="submission" date="2017-08" db="EMBL/GenBank/DDBJ databases">
        <authorList>
            <person name="de Groot N.N."/>
        </authorList>
    </citation>
    <scope>NUCLEOTIDE SEQUENCE [LARGE SCALE GENOMIC DNA]</scope>
    <source>
        <strain evidence="7 8">USBA 855</strain>
    </source>
</reference>
<comment type="subcellular location">
    <subcellularLocation>
        <location evidence="4">Secreted</location>
    </subcellularLocation>
    <subcellularLocation>
        <location evidence="4">Bacterial flagellum</location>
    </subcellularLocation>
</comment>
<keyword evidence="3 4" id="KW-0975">Bacterial flagellum</keyword>
<dbReference type="Gene3D" id="6.10.10.10">
    <property type="entry name" value="Flagellar export chaperone, C-terminal domain"/>
    <property type="match status" value="1"/>
</dbReference>
<comment type="similarity">
    <text evidence="1 4">Belongs to the bacterial flagellin family.</text>
</comment>
<feature type="domain" description="Flagellin C-terminal" evidence="6">
    <location>
        <begin position="401"/>
        <end position="485"/>
    </location>
</feature>
<dbReference type="PANTHER" id="PTHR42792:SF2">
    <property type="entry name" value="FLAGELLIN"/>
    <property type="match status" value="1"/>
</dbReference>
<keyword evidence="7" id="KW-0282">Flagellum</keyword>
<gene>
    <name evidence="7" type="ORF">SAMN05421509_1088</name>
</gene>
<sequence length="487" mass="51647">MAVINSNLLSLTAQQHQGRANSQLSSTLERLSSGLKINSAADDAAGQAIGNRMEANLNANDAVTKGINDGISLMQTAEGGLDQINDLLQRGRQLAVQAANGTLSGDDRDAINNEFLQISEEVDRIAMDTEAFGKHPLAPGEVPEDISTPSTGEVESLKSLFGTSGTTLTGQSSGVKSVGFIPKGAENVTISVDGLPGPEDDIQIFTQDGKHVVGTPVTGTDADASWSGNAVLSPEDVETQLFTAENGFPDSAEYQDELIGFTQEGEDFSQDMDIHGTYNGMQFQYTGDGDHYQSDDANNDGNTYDAATVEKLNIDRTTEPLFLAVTGSGSYNITMDWDAMPGDAEAPASPETSSDTDIVMSANYGKAPDKITIEPTPADSQTLGLEDISLATEKSAGLALDTFDQAISKVDGYRSEYGSLTNRFDSAIANLDQQSVNTAAARSRIMDADYAQESSKLMKQQVIQQASQSILAQANQMPRNVLSLLPS</sequence>
<dbReference type="PRINTS" id="PR00207">
    <property type="entry name" value="FLAGELLIN"/>
</dbReference>
<dbReference type="EMBL" id="OBQJ01000008">
    <property type="protein sequence ID" value="SOC56918.1"/>
    <property type="molecule type" value="Genomic_DNA"/>
</dbReference>
<dbReference type="Pfam" id="PF00700">
    <property type="entry name" value="Flagellin_C"/>
    <property type="match status" value="1"/>
</dbReference>
<evidence type="ECO:0000313" key="7">
    <source>
        <dbReference type="EMBL" id="SOC56918.1"/>
    </source>
</evidence>
<organism evidence="7 8">
    <name type="scientific">Chromohalobacter canadensis</name>
    <dbReference type="NCBI Taxonomy" id="141389"/>
    <lineage>
        <taxon>Bacteria</taxon>
        <taxon>Pseudomonadati</taxon>
        <taxon>Pseudomonadota</taxon>
        <taxon>Gammaproteobacteria</taxon>
        <taxon>Oceanospirillales</taxon>
        <taxon>Halomonadaceae</taxon>
        <taxon>Chromohalobacter</taxon>
    </lineage>
</organism>
<dbReference type="SUPFAM" id="SSF64518">
    <property type="entry name" value="Phase 1 flagellin"/>
    <property type="match status" value="1"/>
</dbReference>
<evidence type="ECO:0000313" key="8">
    <source>
        <dbReference type="Proteomes" id="UP000219023"/>
    </source>
</evidence>
<evidence type="ECO:0000256" key="4">
    <source>
        <dbReference type="RuleBase" id="RU362073"/>
    </source>
</evidence>
<dbReference type="RefSeq" id="WP_097023588.1">
    <property type="nucleotide sequence ID" value="NZ_OBQJ01000008.1"/>
</dbReference>
<evidence type="ECO:0000259" key="6">
    <source>
        <dbReference type="Pfam" id="PF00700"/>
    </source>
</evidence>
<dbReference type="Gene3D" id="3.30.70.2120">
    <property type="match status" value="1"/>
</dbReference>
<keyword evidence="7" id="KW-0969">Cilium</keyword>